<evidence type="ECO:0000313" key="3">
    <source>
        <dbReference type="Proteomes" id="UP000619238"/>
    </source>
</evidence>
<accession>A0ABR7QCV7</accession>
<dbReference type="InterPro" id="IPR022409">
    <property type="entry name" value="PKD/Chitinase_dom"/>
</dbReference>
<dbReference type="Pfam" id="PF18911">
    <property type="entry name" value="PKD_4"/>
    <property type="match status" value="1"/>
</dbReference>
<comment type="caution">
    <text evidence="2">The sequence shown here is derived from an EMBL/GenBank/DDBJ whole genome shotgun (WGS) entry which is preliminary data.</text>
</comment>
<dbReference type="InterPro" id="IPR035986">
    <property type="entry name" value="PKD_dom_sf"/>
</dbReference>
<sequence length="279" mass="31017">MKFLKHKITLLSLVVFSLTIFTSCEDDNESGVTLIGLEAKFVKEIDSKTISFINVSNNATSYLWDLGDGTTSILTSPVNRYDNGTYTVSLTAYNDNGDSSTFQETFIIDGCTDETDENIDPANGDLNWTFLNTNDDATFDPFGNIGGAIVTNPVLDAVNSSCNVQVYEKANGCEVWSGVGKELPTSLDFATMTNKTFKMKVLAENQVTDVTLRLEFMPFPNVNPFQERIATITQVGAWQELSFDFTNVNSGTFKSMIIYFERNTPCDGDIYYFDDITQE</sequence>
<evidence type="ECO:0000313" key="2">
    <source>
        <dbReference type="EMBL" id="MBC8756404.1"/>
    </source>
</evidence>
<name>A0ABR7QCV7_9FLAO</name>
<dbReference type="Gene3D" id="2.60.40.10">
    <property type="entry name" value="Immunoglobulins"/>
    <property type="match status" value="1"/>
</dbReference>
<dbReference type="PROSITE" id="PS51257">
    <property type="entry name" value="PROKAR_LIPOPROTEIN"/>
    <property type="match status" value="1"/>
</dbReference>
<dbReference type="CDD" id="cd00146">
    <property type="entry name" value="PKD"/>
    <property type="match status" value="1"/>
</dbReference>
<dbReference type="SMART" id="SM00089">
    <property type="entry name" value="PKD"/>
    <property type="match status" value="1"/>
</dbReference>
<dbReference type="SUPFAM" id="SSF49299">
    <property type="entry name" value="PKD domain"/>
    <property type="match status" value="1"/>
</dbReference>
<dbReference type="RefSeq" id="WP_187563441.1">
    <property type="nucleotide sequence ID" value="NZ_JACGWS010000011.1"/>
</dbReference>
<protein>
    <recommendedName>
        <fullName evidence="1">PKD domain-containing protein</fullName>
    </recommendedName>
</protein>
<proteinExistence type="predicted"/>
<evidence type="ECO:0000259" key="1">
    <source>
        <dbReference type="PROSITE" id="PS50093"/>
    </source>
</evidence>
<feature type="domain" description="PKD" evidence="1">
    <location>
        <begin position="56"/>
        <end position="108"/>
    </location>
</feature>
<organism evidence="2 3">
    <name type="scientific">Kordia aestuariivivens</name>
    <dbReference type="NCBI Taxonomy" id="2759037"/>
    <lineage>
        <taxon>Bacteria</taxon>
        <taxon>Pseudomonadati</taxon>
        <taxon>Bacteroidota</taxon>
        <taxon>Flavobacteriia</taxon>
        <taxon>Flavobacteriales</taxon>
        <taxon>Flavobacteriaceae</taxon>
        <taxon>Kordia</taxon>
    </lineage>
</organism>
<dbReference type="InterPro" id="IPR013783">
    <property type="entry name" value="Ig-like_fold"/>
</dbReference>
<keyword evidence="3" id="KW-1185">Reference proteome</keyword>
<dbReference type="PROSITE" id="PS50093">
    <property type="entry name" value="PKD"/>
    <property type="match status" value="1"/>
</dbReference>
<dbReference type="Proteomes" id="UP000619238">
    <property type="component" value="Unassembled WGS sequence"/>
</dbReference>
<dbReference type="InterPro" id="IPR000601">
    <property type="entry name" value="PKD_dom"/>
</dbReference>
<gene>
    <name evidence="2" type="ORF">H2O64_17140</name>
</gene>
<dbReference type="EMBL" id="JACGWS010000011">
    <property type="protein sequence ID" value="MBC8756404.1"/>
    <property type="molecule type" value="Genomic_DNA"/>
</dbReference>
<reference evidence="2 3" key="1">
    <citation type="submission" date="2020-07" db="EMBL/GenBank/DDBJ databases">
        <title>Description of Kordia aestuariivivens sp. nov., isolated from a tidal flat.</title>
        <authorList>
            <person name="Park S."/>
            <person name="Yoon J.-H."/>
        </authorList>
    </citation>
    <scope>NUCLEOTIDE SEQUENCE [LARGE SCALE GENOMIC DNA]</scope>
    <source>
        <strain evidence="2 3">YSTF-M3</strain>
    </source>
</reference>